<proteinExistence type="predicted"/>
<feature type="region of interest" description="Disordered" evidence="1">
    <location>
        <begin position="153"/>
        <end position="229"/>
    </location>
</feature>
<sequence length="397" mass="44202">MYKKSHTERAANLILTPDKRAEIHEALYLLLSPDERKVVHSLHGISLREYIREYANGDTKAAIEAFAEIDAMVDGCNLPAPLPWAGETTGVMDKVIMFSQHLGEASMYLEIDKPEGKISPIFETVPRGAEHHRSAIMEKAAHREIALMPPSAQDMRNYDDQPPPAPAPPPTTGPVTPNPVVDFLYQGLPPPAHPPQQDGTGTGTASVISQFASPPSSSSSSSHQQALSAVPPHLAGLSFGPFGRAHSTWEDVQTDMARQGSEFTRQVHDHMFGRDQFLRDELAQRGIADAVPPPTPPGNFPGPFNPPLTQRMWQPTTHRQVNFPFYVYYLSSFGIGEPSREDWDEDRDADMPDTPSPFPDPLESPTKIMNREREQRDKGKLEQWKRMKDIKSPFSVF</sequence>
<evidence type="ECO:0000313" key="2">
    <source>
        <dbReference type="EMBL" id="KAK3317983.1"/>
    </source>
</evidence>
<evidence type="ECO:0000256" key="1">
    <source>
        <dbReference type="SAM" id="MobiDB-lite"/>
    </source>
</evidence>
<reference evidence="2" key="2">
    <citation type="submission" date="2023-06" db="EMBL/GenBank/DDBJ databases">
        <authorList>
            <consortium name="Lawrence Berkeley National Laboratory"/>
            <person name="Haridas S."/>
            <person name="Hensen N."/>
            <person name="Bonometti L."/>
            <person name="Westerberg I."/>
            <person name="Brannstrom I.O."/>
            <person name="Guillou S."/>
            <person name="Cros-Aarteil S."/>
            <person name="Calhoun S."/>
            <person name="Kuo A."/>
            <person name="Mondo S."/>
            <person name="Pangilinan J."/>
            <person name="Riley R."/>
            <person name="Labutti K."/>
            <person name="Andreopoulos B."/>
            <person name="Lipzen A."/>
            <person name="Chen C."/>
            <person name="Yanf M."/>
            <person name="Daum C."/>
            <person name="Ng V."/>
            <person name="Clum A."/>
            <person name="Steindorff A."/>
            <person name="Ohm R."/>
            <person name="Martin F."/>
            <person name="Silar P."/>
            <person name="Natvig D."/>
            <person name="Lalanne C."/>
            <person name="Gautier V."/>
            <person name="Ament-Velasquez S.L."/>
            <person name="Kruys A."/>
            <person name="Hutchinson M.I."/>
            <person name="Powell A.J."/>
            <person name="Barry K."/>
            <person name="Miller A.N."/>
            <person name="Grigoriev I.V."/>
            <person name="Debuchy R."/>
            <person name="Gladieux P."/>
            <person name="Thoren M.H."/>
            <person name="Johannesson H."/>
        </authorList>
    </citation>
    <scope>NUCLEOTIDE SEQUENCE</scope>
    <source>
        <strain evidence="2">CBS 118394</strain>
    </source>
</reference>
<protein>
    <submittedName>
        <fullName evidence="2">Uncharacterized protein</fullName>
    </submittedName>
</protein>
<dbReference type="Proteomes" id="UP001283341">
    <property type="component" value="Unassembled WGS sequence"/>
</dbReference>
<keyword evidence="3" id="KW-1185">Reference proteome</keyword>
<accession>A0AAE0I3K5</accession>
<feature type="compositionally biased region" description="Pro residues" evidence="1">
    <location>
        <begin position="161"/>
        <end position="172"/>
    </location>
</feature>
<reference evidence="2" key="1">
    <citation type="journal article" date="2023" name="Mol. Phylogenet. Evol.">
        <title>Genome-scale phylogeny and comparative genomics of the fungal order Sordariales.</title>
        <authorList>
            <person name="Hensen N."/>
            <person name="Bonometti L."/>
            <person name="Westerberg I."/>
            <person name="Brannstrom I.O."/>
            <person name="Guillou S."/>
            <person name="Cros-Aarteil S."/>
            <person name="Calhoun S."/>
            <person name="Haridas S."/>
            <person name="Kuo A."/>
            <person name="Mondo S."/>
            <person name="Pangilinan J."/>
            <person name="Riley R."/>
            <person name="LaButti K."/>
            <person name="Andreopoulos B."/>
            <person name="Lipzen A."/>
            <person name="Chen C."/>
            <person name="Yan M."/>
            <person name="Daum C."/>
            <person name="Ng V."/>
            <person name="Clum A."/>
            <person name="Steindorff A."/>
            <person name="Ohm R.A."/>
            <person name="Martin F."/>
            <person name="Silar P."/>
            <person name="Natvig D.O."/>
            <person name="Lalanne C."/>
            <person name="Gautier V."/>
            <person name="Ament-Velasquez S.L."/>
            <person name="Kruys A."/>
            <person name="Hutchinson M.I."/>
            <person name="Powell A.J."/>
            <person name="Barry K."/>
            <person name="Miller A.N."/>
            <person name="Grigoriev I.V."/>
            <person name="Debuchy R."/>
            <person name="Gladieux P."/>
            <person name="Hiltunen Thoren M."/>
            <person name="Johannesson H."/>
        </authorList>
    </citation>
    <scope>NUCLEOTIDE SEQUENCE</scope>
    <source>
        <strain evidence="2">CBS 118394</strain>
    </source>
</reference>
<dbReference type="AlphaFoldDB" id="A0AAE0I3K5"/>
<feature type="compositionally biased region" description="Low complexity" evidence="1">
    <location>
        <begin position="213"/>
        <end position="222"/>
    </location>
</feature>
<feature type="compositionally biased region" description="Basic and acidic residues" evidence="1">
    <location>
        <begin position="369"/>
        <end position="391"/>
    </location>
</feature>
<feature type="region of interest" description="Disordered" evidence="1">
    <location>
        <begin position="339"/>
        <end position="397"/>
    </location>
</feature>
<evidence type="ECO:0000313" key="3">
    <source>
        <dbReference type="Proteomes" id="UP001283341"/>
    </source>
</evidence>
<dbReference type="EMBL" id="JAUEDM010000004">
    <property type="protein sequence ID" value="KAK3317983.1"/>
    <property type="molecule type" value="Genomic_DNA"/>
</dbReference>
<feature type="compositionally biased region" description="Polar residues" evidence="1">
    <location>
        <begin position="197"/>
        <end position="212"/>
    </location>
</feature>
<name>A0AAE0I3K5_9PEZI</name>
<organism evidence="2 3">
    <name type="scientific">Apodospora peruviana</name>
    <dbReference type="NCBI Taxonomy" id="516989"/>
    <lineage>
        <taxon>Eukaryota</taxon>
        <taxon>Fungi</taxon>
        <taxon>Dikarya</taxon>
        <taxon>Ascomycota</taxon>
        <taxon>Pezizomycotina</taxon>
        <taxon>Sordariomycetes</taxon>
        <taxon>Sordariomycetidae</taxon>
        <taxon>Sordariales</taxon>
        <taxon>Lasiosphaeriaceae</taxon>
        <taxon>Apodospora</taxon>
    </lineage>
</organism>
<gene>
    <name evidence="2" type="ORF">B0H66DRAFT_532489</name>
</gene>
<comment type="caution">
    <text evidence="2">The sequence shown here is derived from an EMBL/GenBank/DDBJ whole genome shotgun (WGS) entry which is preliminary data.</text>
</comment>